<dbReference type="Pfam" id="PF14780">
    <property type="entry name" value="NEPRO_N"/>
    <property type="match status" value="1"/>
</dbReference>
<organism evidence="3 4">
    <name type="scientific">Collybiopsis confluens</name>
    <dbReference type="NCBI Taxonomy" id="2823264"/>
    <lineage>
        <taxon>Eukaryota</taxon>
        <taxon>Fungi</taxon>
        <taxon>Dikarya</taxon>
        <taxon>Basidiomycota</taxon>
        <taxon>Agaricomycotina</taxon>
        <taxon>Agaricomycetes</taxon>
        <taxon>Agaricomycetidae</taxon>
        <taxon>Agaricales</taxon>
        <taxon>Marasmiineae</taxon>
        <taxon>Omphalotaceae</taxon>
        <taxon>Collybiopsis</taxon>
    </lineage>
</organism>
<comment type="caution">
    <text evidence="3">The sequence shown here is derived from an EMBL/GenBank/DDBJ whole genome shotgun (WGS) entry which is preliminary data.</text>
</comment>
<dbReference type="OrthoDB" id="114080at2759"/>
<evidence type="ECO:0000259" key="2">
    <source>
        <dbReference type="Pfam" id="PF14780"/>
    </source>
</evidence>
<protein>
    <recommendedName>
        <fullName evidence="2">Nucleolus and neural progenitor protein-like N-terminal domain-containing protein</fullName>
    </recommendedName>
</protein>
<dbReference type="AlphaFoldDB" id="A0A8H5HXM8"/>
<feature type="domain" description="Nucleolus and neural progenitor protein-like N-terminal" evidence="2">
    <location>
        <begin position="22"/>
        <end position="198"/>
    </location>
</feature>
<gene>
    <name evidence="3" type="ORF">D9757_001919</name>
</gene>
<dbReference type="EMBL" id="JAACJN010000010">
    <property type="protein sequence ID" value="KAF5391441.1"/>
    <property type="molecule type" value="Genomic_DNA"/>
</dbReference>
<proteinExistence type="predicted"/>
<sequence length="281" mass="32184">MKAQRRLPLRPSFAERSSLDKAHTSNVDSVLKDLKLISRRLTLLCWTLIDETRILDRLHYKNKNQHRSALFARRVSELRRYSHRVEDFDICGFVDELRRSFFGQAEEINSKQMKGSWTHYPDEKYLCCMRAQLSAFSALSNKMYTISCAAFESFSLSMQTGAFIQFILTLIAIASKMASLIAEINGILQTLFAVFDRLLTIFKACPLADGAGKTSFEPTAILVNQTGSLISKKPGSEKRLVEIERKVVKRKNARLLPEDARKHPRKKKDGKRDEIDDIFGF</sequence>
<evidence type="ECO:0000313" key="3">
    <source>
        <dbReference type="EMBL" id="KAF5391441.1"/>
    </source>
</evidence>
<accession>A0A8H5HXM8</accession>
<feature type="region of interest" description="Disordered" evidence="1">
    <location>
        <begin position="254"/>
        <end position="281"/>
    </location>
</feature>
<name>A0A8H5HXM8_9AGAR</name>
<keyword evidence="4" id="KW-1185">Reference proteome</keyword>
<dbReference type="Proteomes" id="UP000518752">
    <property type="component" value="Unassembled WGS sequence"/>
</dbReference>
<reference evidence="3 4" key="1">
    <citation type="journal article" date="2020" name="ISME J.">
        <title>Uncovering the hidden diversity of litter-decomposition mechanisms in mushroom-forming fungi.</title>
        <authorList>
            <person name="Floudas D."/>
            <person name="Bentzer J."/>
            <person name="Ahren D."/>
            <person name="Johansson T."/>
            <person name="Persson P."/>
            <person name="Tunlid A."/>
        </authorList>
    </citation>
    <scope>NUCLEOTIDE SEQUENCE [LARGE SCALE GENOMIC DNA]</scope>
    <source>
        <strain evidence="3 4">CBS 406.79</strain>
    </source>
</reference>
<evidence type="ECO:0000313" key="4">
    <source>
        <dbReference type="Proteomes" id="UP000518752"/>
    </source>
</evidence>
<dbReference type="InterPro" id="IPR027951">
    <property type="entry name" value="Nepro_N"/>
</dbReference>
<evidence type="ECO:0000256" key="1">
    <source>
        <dbReference type="SAM" id="MobiDB-lite"/>
    </source>
</evidence>